<sequence length="1549" mass="171466">MTRFDSIVVGNDLVSEHWLAEQFPATVRALRADWKDREEHTKATPRSGLTGLGAKFGSLLVQAREQRSETLLRTLHDAVRQALLLDGPEVEVGELAVPAVVRGEGLLVLQARDAATVEDVLDGDGAGHLLGPATVDGKPETATSRVVSEIFGAENPPALVLVTAGAWVLLAERASWPEGRWLAVDLATALERHDTRASGELETIAALVSADALLPRDDGSVLLPTLLEESVKHAVGVSKDLRGGVRESIELLATEVLRRRVERGLPSDVDGLAPDLTRQSLRFLYRILFLLYAEARPELGVLPVGTSEYAEGYGLDRLRELVLTDLTSDAAERGTHLYDSLRILFRLVNDGYPPETLGAGGVIRPAGGPVDARSAEADDGADAPLAGADDGGELRFEALRADLFAADATALIDEVGLGNRCLQQVLARLLLSPERRGRDRGFVSYAQLGINQLGAVYEGLMSYTGSIATRHLVEVARDGDPSKGSWVVPEEDTREFDPRWFVERIDPETDVSARVRYAPGDFVYRLSGRDRQRSASYYTPEVLTRCVVTHSLAELFTDDTPAADVLDVRVCEPALGSGAFLVEAVDQLADQYLTRRQRELGDRIDPEDVPAQKQRVKAYIALHNCYGVDLNSTAVELAEITLWLDAMHPGLRAPWFGLHLRRGNSLIGARRETWTPADITKGGWLTTVPTPRPLGSAVSPYEVHHFLLPAAGWGAVADTKEAKEGRPATTDTLKKWRRSNKAALSKTELARLQALGQRVETLWTLALRRLEVAEREIRRDIPIWGAPDLPSGTGAVQREQIEASLTDPASAYRRLRRVMDAWAALWFWPVTTSVALPTRAQWIEACEMLLGVRSKAEAKLGRGLFADAATWPELDDAEQSEISFTNMRPADEVLAAHPWLDVCATIAEREGFFHWELDFAPVFAARGGFDLQLGNPPWVRPDWDDNLVLAEDDAWFGLADKPGVTEVRERREQVLDDGDGRYLDERASLAGTSAHLGSNVDRPLLRGTQPDLYRCFMDRTWRSMGGGGIVGLIHPESHFTEARAGGVRRETYTRLRRRWQFRNVLKLFEDVDNGGEFSVSVYGRPGAVRFLSASSLYRPDVVDRSLRHDGSGAEPGLRGEDDKWDFTPHRARIVEVDESVLADWAALVDDPGTSPLEARLMRPVNRSSQQVLDKVAAAPRFGAVRFEWTSGWHESADKSAGFFVGRSAVPETLDDVILQGPHLTVGTPLAKQPNATMRSNKDYTAWELEELAERVIPRTNYQRGKPTPDYVAGYPRWGGVPANRFLRLAWRNMVDSSTVRSLHAALIPPGPMHVHVVHTLTAPSRDLALAAGLWASLPLDFFVKVSGMSKVQAESAARFPHPRDHVLVPDLILRALRLNCLTADYAPLWEELFDPAWRLDRWTRELPAVEMGAVEPRWTMQTPLRRDAERRQALVEIDALAAVMLGITAEELCAIYRTQFGVLRKYERVMQHDRNGRQVPKDILKVANQRGADLGRYELPFTPVDREAEMTAAHEHFTARRRMREGFAAGDADSTARSRHRSSDGEGST</sequence>
<keyword evidence="9" id="KW-1185">Reference proteome</keyword>
<protein>
    <recommendedName>
        <fullName evidence="1">site-specific DNA-methyltransferase (adenine-specific)</fullName>
        <ecNumber evidence="1">2.1.1.72</ecNumber>
    </recommendedName>
</protein>
<evidence type="ECO:0000256" key="2">
    <source>
        <dbReference type="ARBA" id="ARBA00022603"/>
    </source>
</evidence>
<name>A0ABS6UFR1_9PSEU</name>
<proteinExistence type="predicted"/>
<dbReference type="EC" id="2.1.1.72" evidence="1"/>
<dbReference type="GO" id="GO:0008168">
    <property type="term" value="F:methyltransferase activity"/>
    <property type="evidence" value="ECO:0007669"/>
    <property type="project" value="UniProtKB-KW"/>
</dbReference>
<evidence type="ECO:0000256" key="3">
    <source>
        <dbReference type="ARBA" id="ARBA00022679"/>
    </source>
</evidence>
<dbReference type="InterPro" id="IPR011639">
    <property type="entry name" value="MethylTrfase_TaqI-like_dom"/>
</dbReference>
<gene>
    <name evidence="8" type="ORF">I4I82_23915</name>
</gene>
<accession>A0ABS6UFR1</accession>
<dbReference type="Pfam" id="PF07669">
    <property type="entry name" value="Eco57I"/>
    <property type="match status" value="1"/>
</dbReference>
<dbReference type="GO" id="GO:0032259">
    <property type="term" value="P:methylation"/>
    <property type="evidence" value="ECO:0007669"/>
    <property type="project" value="UniProtKB-KW"/>
</dbReference>
<dbReference type="EMBL" id="JADQDF010000001">
    <property type="protein sequence ID" value="MBW0130694.1"/>
    <property type="molecule type" value="Genomic_DNA"/>
</dbReference>
<keyword evidence="2 8" id="KW-0489">Methyltransferase</keyword>
<organism evidence="8 9">
    <name type="scientific">Pseudonocardia oceani</name>
    <dbReference type="NCBI Taxonomy" id="2792013"/>
    <lineage>
        <taxon>Bacteria</taxon>
        <taxon>Bacillati</taxon>
        <taxon>Actinomycetota</taxon>
        <taxon>Actinomycetes</taxon>
        <taxon>Pseudonocardiales</taxon>
        <taxon>Pseudonocardiaceae</taxon>
        <taxon>Pseudonocardia</taxon>
    </lineage>
</organism>
<dbReference type="Proteomes" id="UP000694300">
    <property type="component" value="Unassembled WGS sequence"/>
</dbReference>
<reference evidence="8 9" key="1">
    <citation type="submission" date="2020-11" db="EMBL/GenBank/DDBJ databases">
        <title>Pseudonocardia abyssalis sp. nov. and Pseudonocardia oceani sp. nov., description and phylogenomic analysis of two novel actinomycetes isolated from the deep Southern Ocean.</title>
        <authorList>
            <person name="Parra J."/>
        </authorList>
    </citation>
    <scope>NUCLEOTIDE SEQUENCE [LARGE SCALE GENOMIC DNA]</scope>
    <source>
        <strain evidence="9">KRD185</strain>
    </source>
</reference>
<evidence type="ECO:0000256" key="5">
    <source>
        <dbReference type="ARBA" id="ARBA00047942"/>
    </source>
</evidence>
<feature type="domain" description="Type II methyltransferase M.TaqI-like" evidence="7">
    <location>
        <begin position="623"/>
        <end position="942"/>
    </location>
</feature>
<evidence type="ECO:0000259" key="7">
    <source>
        <dbReference type="Pfam" id="PF07669"/>
    </source>
</evidence>
<keyword evidence="4" id="KW-0949">S-adenosyl-L-methionine</keyword>
<feature type="region of interest" description="Disordered" evidence="6">
    <location>
        <begin position="1524"/>
        <end position="1549"/>
    </location>
</feature>
<dbReference type="InterPro" id="IPR050953">
    <property type="entry name" value="N4_N6_ade-DNA_methylase"/>
</dbReference>
<evidence type="ECO:0000313" key="9">
    <source>
        <dbReference type="Proteomes" id="UP000694300"/>
    </source>
</evidence>
<evidence type="ECO:0000256" key="1">
    <source>
        <dbReference type="ARBA" id="ARBA00011900"/>
    </source>
</evidence>
<evidence type="ECO:0000313" key="8">
    <source>
        <dbReference type="EMBL" id="MBW0130694.1"/>
    </source>
</evidence>
<dbReference type="PANTHER" id="PTHR33841:SF1">
    <property type="entry name" value="DNA METHYLTRANSFERASE A"/>
    <property type="match status" value="1"/>
</dbReference>
<dbReference type="RefSeq" id="WP_218592694.1">
    <property type="nucleotide sequence ID" value="NZ_JADQDE010000191.1"/>
</dbReference>
<evidence type="ECO:0000256" key="4">
    <source>
        <dbReference type="ARBA" id="ARBA00022691"/>
    </source>
</evidence>
<dbReference type="PANTHER" id="PTHR33841">
    <property type="entry name" value="DNA METHYLTRANSFERASE YEEA-RELATED"/>
    <property type="match status" value="1"/>
</dbReference>
<comment type="catalytic activity">
    <reaction evidence="5">
        <text>a 2'-deoxyadenosine in DNA + S-adenosyl-L-methionine = an N(6)-methyl-2'-deoxyadenosine in DNA + S-adenosyl-L-homocysteine + H(+)</text>
        <dbReference type="Rhea" id="RHEA:15197"/>
        <dbReference type="Rhea" id="RHEA-COMP:12418"/>
        <dbReference type="Rhea" id="RHEA-COMP:12419"/>
        <dbReference type="ChEBI" id="CHEBI:15378"/>
        <dbReference type="ChEBI" id="CHEBI:57856"/>
        <dbReference type="ChEBI" id="CHEBI:59789"/>
        <dbReference type="ChEBI" id="CHEBI:90615"/>
        <dbReference type="ChEBI" id="CHEBI:90616"/>
        <dbReference type="EC" id="2.1.1.72"/>
    </reaction>
</comment>
<keyword evidence="3" id="KW-0808">Transferase</keyword>
<comment type="caution">
    <text evidence="8">The sequence shown here is derived from an EMBL/GenBank/DDBJ whole genome shotgun (WGS) entry which is preliminary data.</text>
</comment>
<evidence type="ECO:0000256" key="6">
    <source>
        <dbReference type="SAM" id="MobiDB-lite"/>
    </source>
</evidence>